<protein>
    <submittedName>
        <fullName evidence="1">MFS general substrate transporter</fullName>
    </submittedName>
</protein>
<accession>A0ACB6ZCC0</accession>
<reference evidence="1" key="1">
    <citation type="submission" date="2019-10" db="EMBL/GenBank/DDBJ databases">
        <authorList>
            <consortium name="DOE Joint Genome Institute"/>
            <person name="Kuo A."/>
            <person name="Miyauchi S."/>
            <person name="Kiss E."/>
            <person name="Drula E."/>
            <person name="Kohler A."/>
            <person name="Sanchez-Garcia M."/>
            <person name="Andreopoulos B."/>
            <person name="Barry K.W."/>
            <person name="Bonito G."/>
            <person name="Buee M."/>
            <person name="Carver A."/>
            <person name="Chen C."/>
            <person name="Cichocki N."/>
            <person name="Clum A."/>
            <person name="Culley D."/>
            <person name="Crous P.W."/>
            <person name="Fauchery L."/>
            <person name="Girlanda M."/>
            <person name="Hayes R."/>
            <person name="Keri Z."/>
            <person name="Labutti K."/>
            <person name="Lipzen A."/>
            <person name="Lombard V."/>
            <person name="Magnuson J."/>
            <person name="Maillard F."/>
            <person name="Morin E."/>
            <person name="Murat C."/>
            <person name="Nolan M."/>
            <person name="Ohm R."/>
            <person name="Pangilinan J."/>
            <person name="Pereira M."/>
            <person name="Perotto S."/>
            <person name="Peter M."/>
            <person name="Riley R."/>
            <person name="Sitrit Y."/>
            <person name="Stielow B."/>
            <person name="Szollosi G."/>
            <person name="Zifcakova L."/>
            <person name="Stursova M."/>
            <person name="Spatafora J.W."/>
            <person name="Tedersoo L."/>
            <person name="Vaario L.-M."/>
            <person name="Yamada A."/>
            <person name="Yan M."/>
            <person name="Wang P."/>
            <person name="Xu J."/>
            <person name="Bruns T."/>
            <person name="Baldrian P."/>
            <person name="Vilgalys R."/>
            <person name="Henrissat B."/>
            <person name="Grigoriev I.V."/>
            <person name="Hibbett D."/>
            <person name="Nagy L.G."/>
            <person name="Martin F.M."/>
        </authorList>
    </citation>
    <scope>NUCLEOTIDE SEQUENCE</scope>
    <source>
        <strain evidence="1">P2</strain>
    </source>
</reference>
<evidence type="ECO:0000313" key="1">
    <source>
        <dbReference type="EMBL" id="KAF9647256.1"/>
    </source>
</evidence>
<name>A0ACB6ZCC0_THEGA</name>
<keyword evidence="2" id="KW-1185">Reference proteome</keyword>
<organism evidence="1 2">
    <name type="scientific">Thelephora ganbajun</name>
    <name type="common">Ganba fungus</name>
    <dbReference type="NCBI Taxonomy" id="370292"/>
    <lineage>
        <taxon>Eukaryota</taxon>
        <taxon>Fungi</taxon>
        <taxon>Dikarya</taxon>
        <taxon>Basidiomycota</taxon>
        <taxon>Agaricomycotina</taxon>
        <taxon>Agaricomycetes</taxon>
        <taxon>Thelephorales</taxon>
        <taxon>Thelephoraceae</taxon>
        <taxon>Thelephora</taxon>
    </lineage>
</organism>
<proteinExistence type="predicted"/>
<dbReference type="EMBL" id="MU118038">
    <property type="protein sequence ID" value="KAF9647256.1"/>
    <property type="molecule type" value="Genomic_DNA"/>
</dbReference>
<reference evidence="1" key="2">
    <citation type="journal article" date="2020" name="Nat. Commun.">
        <title>Large-scale genome sequencing of mycorrhizal fungi provides insights into the early evolution of symbiotic traits.</title>
        <authorList>
            <person name="Miyauchi S."/>
            <person name="Kiss E."/>
            <person name="Kuo A."/>
            <person name="Drula E."/>
            <person name="Kohler A."/>
            <person name="Sanchez-Garcia M."/>
            <person name="Morin E."/>
            <person name="Andreopoulos B."/>
            <person name="Barry K.W."/>
            <person name="Bonito G."/>
            <person name="Buee M."/>
            <person name="Carver A."/>
            <person name="Chen C."/>
            <person name="Cichocki N."/>
            <person name="Clum A."/>
            <person name="Culley D."/>
            <person name="Crous P.W."/>
            <person name="Fauchery L."/>
            <person name="Girlanda M."/>
            <person name="Hayes R.D."/>
            <person name="Keri Z."/>
            <person name="LaButti K."/>
            <person name="Lipzen A."/>
            <person name="Lombard V."/>
            <person name="Magnuson J."/>
            <person name="Maillard F."/>
            <person name="Murat C."/>
            <person name="Nolan M."/>
            <person name="Ohm R.A."/>
            <person name="Pangilinan J."/>
            <person name="Pereira M.F."/>
            <person name="Perotto S."/>
            <person name="Peter M."/>
            <person name="Pfister S."/>
            <person name="Riley R."/>
            <person name="Sitrit Y."/>
            <person name="Stielow J.B."/>
            <person name="Szollosi G."/>
            <person name="Zifcakova L."/>
            <person name="Stursova M."/>
            <person name="Spatafora J.W."/>
            <person name="Tedersoo L."/>
            <person name="Vaario L.M."/>
            <person name="Yamada A."/>
            <person name="Yan M."/>
            <person name="Wang P."/>
            <person name="Xu J."/>
            <person name="Bruns T."/>
            <person name="Baldrian P."/>
            <person name="Vilgalys R."/>
            <person name="Dunand C."/>
            <person name="Henrissat B."/>
            <person name="Grigoriev I.V."/>
            <person name="Hibbett D."/>
            <person name="Nagy L.G."/>
            <person name="Martin F.M."/>
        </authorList>
    </citation>
    <scope>NUCLEOTIDE SEQUENCE</scope>
    <source>
        <strain evidence="1">P2</strain>
    </source>
</reference>
<comment type="caution">
    <text evidence="1">The sequence shown here is derived from an EMBL/GenBank/DDBJ whole genome shotgun (WGS) entry which is preliminary data.</text>
</comment>
<evidence type="ECO:0000313" key="2">
    <source>
        <dbReference type="Proteomes" id="UP000886501"/>
    </source>
</evidence>
<gene>
    <name evidence="1" type="ORF">BDM02DRAFT_3188165</name>
</gene>
<dbReference type="Proteomes" id="UP000886501">
    <property type="component" value="Unassembled WGS sequence"/>
</dbReference>
<sequence length="478" mass="53277">MPEEKELVKSEETTAIEEDGDPIDEKKLLRKLDWHLLPGLTFLFLLSFLDRSNVGNARIEGLAADTHMTGNQYLTTLTIYFAGYVLFEVPFNILLKLTSPRFWLPTLTLAWGIVCTLMGFTQNFSGFLVVRFFLGVAESGFFPGVVFYLSMWYKRNEQHYRIAMFVSSATLAGAFGGFLAFALAKMKGLGGLGGWRWIFIIEGLMTVVMSIAAYFFVYNYPTTAKFLTPREREYVIARLKGDSDATRNEKFTWAGVRHALADPKIYLYGLCYHTLSLPGYTLSLFLPSIINGLGYSATQAQLLSIPPYVAAFITTMSVAVIVEKTKRRAPFIIGSSTVGIIGYIVLITSRWPGVSYAGTIITAAGIFPAGAIVLSWPANNVSGQTKRATANAMQISIGNLGAVLGTQLYRPKWSPRHFVGHGTAMGYLVGNIIVVSILWYIMHSENKRRDRGERDDRLKDADEGVFLGDDDPRWRFQT</sequence>